<name>A0ACB8HL92_9BRYO</name>
<reference evidence="2" key="1">
    <citation type="journal article" date="2022" name="New Phytol.">
        <title>Phylogenomic structure and speciation in an emerging model: the Sphagnum magellanicum complex (Bryophyta).</title>
        <authorList>
            <person name="Shaw A.J."/>
            <person name="Piatkowski B."/>
            <person name="Duffy A.M."/>
            <person name="Aguero B."/>
            <person name="Imwattana K."/>
            <person name="Nieto-Lugilde M."/>
            <person name="Healey A."/>
            <person name="Weston D.J."/>
            <person name="Patel M.N."/>
            <person name="Schmutz J."/>
            <person name="Grimwood J."/>
            <person name="Yavitt J.B."/>
            <person name="Hassel K."/>
            <person name="Stenoien H.K."/>
            <person name="Flatberg K.I."/>
            <person name="Bickford C.P."/>
            <person name="Hicks K.A."/>
        </authorList>
    </citation>
    <scope>NUCLEOTIDE SEQUENCE [LARGE SCALE GENOMIC DNA]</scope>
</reference>
<keyword evidence="2" id="KW-1185">Reference proteome</keyword>
<dbReference type="EMBL" id="CM038913">
    <property type="protein sequence ID" value="KAH9556852.1"/>
    <property type="molecule type" value="Genomic_DNA"/>
</dbReference>
<proteinExistence type="predicted"/>
<accession>A0ACB8HL92</accession>
<gene>
    <name evidence="1" type="ORF">CY35_07G052800</name>
</gene>
<evidence type="ECO:0000313" key="1">
    <source>
        <dbReference type="EMBL" id="KAH9556852.1"/>
    </source>
</evidence>
<sequence length="146" mass="16590">MEIFRKMEGLSEEIETKQPPLEHWRRFVYCTTLAGRVLGTVDHLQPEGRSPTSVAHFSQHHLLPLLFERAQRLRRRLEPKASTVKIASSVLNVGPILMGHECTSIKSSSNGVLASIFPTQGVRLGLVRVKNLHVSTWWQQMELEVL</sequence>
<comment type="caution">
    <text evidence="1">The sequence shown here is derived from an EMBL/GenBank/DDBJ whole genome shotgun (WGS) entry which is preliminary data.</text>
</comment>
<organism evidence="1 2">
    <name type="scientific">Sphagnum magellanicum</name>
    <dbReference type="NCBI Taxonomy" id="128215"/>
    <lineage>
        <taxon>Eukaryota</taxon>
        <taxon>Viridiplantae</taxon>
        <taxon>Streptophyta</taxon>
        <taxon>Embryophyta</taxon>
        <taxon>Bryophyta</taxon>
        <taxon>Sphagnophytina</taxon>
        <taxon>Sphagnopsida</taxon>
        <taxon>Sphagnales</taxon>
        <taxon>Sphagnaceae</taxon>
        <taxon>Sphagnum</taxon>
    </lineage>
</organism>
<evidence type="ECO:0000313" key="2">
    <source>
        <dbReference type="Proteomes" id="UP000828922"/>
    </source>
</evidence>
<dbReference type="Proteomes" id="UP000828922">
    <property type="component" value="Linkage Group LG07"/>
</dbReference>
<protein>
    <submittedName>
        <fullName evidence="1">Uncharacterized protein</fullName>
    </submittedName>
</protein>